<dbReference type="GO" id="GO:0005886">
    <property type="term" value="C:plasma membrane"/>
    <property type="evidence" value="ECO:0007669"/>
    <property type="project" value="UniProtKB-SubCell"/>
</dbReference>
<dbReference type="RefSeq" id="WP_111569619.1">
    <property type="nucleotide sequence ID" value="NZ_PIPK01000008.1"/>
</dbReference>
<evidence type="ECO:0000256" key="2">
    <source>
        <dbReference type="ARBA" id="ARBA00022475"/>
    </source>
</evidence>
<dbReference type="GO" id="GO:0046872">
    <property type="term" value="F:metal ion binding"/>
    <property type="evidence" value="ECO:0007669"/>
    <property type="project" value="UniProtKB-KW"/>
</dbReference>
<reference evidence="15 17" key="1">
    <citation type="journal article" date="2018" name="Front. Microbiol.">
        <title>Genome-Based Analysis Reveals the Taxonomy and Diversity of the Family Idiomarinaceae.</title>
        <authorList>
            <person name="Liu Y."/>
            <person name="Lai Q."/>
            <person name="Shao Z."/>
        </authorList>
    </citation>
    <scope>NUCLEOTIDE SEQUENCE [LARGE SCALE GENOMIC DNA]</scope>
    <source>
        <strain evidence="15 17">CF12-14</strain>
    </source>
</reference>
<evidence type="ECO:0000256" key="10">
    <source>
        <dbReference type="ARBA" id="ARBA00035120"/>
    </source>
</evidence>
<evidence type="ECO:0000313" key="14">
    <source>
        <dbReference type="EMBL" id="RAJ96444.1"/>
    </source>
</evidence>
<dbReference type="AlphaFoldDB" id="A0A327WUY0"/>
<dbReference type="Pfam" id="PF02537">
    <property type="entry name" value="CRCB"/>
    <property type="match status" value="1"/>
</dbReference>
<keyword evidence="3" id="KW-0997">Cell inner membrane</keyword>
<evidence type="ECO:0000256" key="5">
    <source>
        <dbReference type="ARBA" id="ARBA00022989"/>
    </source>
</evidence>
<dbReference type="EMBL" id="QLMD01000008">
    <property type="protein sequence ID" value="RAJ96444.1"/>
    <property type="molecule type" value="Genomic_DNA"/>
</dbReference>
<evidence type="ECO:0000256" key="6">
    <source>
        <dbReference type="ARBA" id="ARBA00023053"/>
    </source>
</evidence>
<feature type="binding site" evidence="12">
    <location>
        <position position="87"/>
    </location>
    <ligand>
        <name>Na(+)</name>
        <dbReference type="ChEBI" id="CHEBI:29101"/>
        <note>structural</note>
    </ligand>
</feature>
<dbReference type="OrthoDB" id="9806299at2"/>
<feature type="region of interest" description="Disordered" evidence="13">
    <location>
        <begin position="146"/>
        <end position="167"/>
    </location>
</feature>
<dbReference type="Proteomes" id="UP000249203">
    <property type="component" value="Unassembled WGS sequence"/>
</dbReference>
<keyword evidence="9 12" id="KW-0407">Ion channel</keyword>
<comment type="caution">
    <text evidence="14">The sequence shown here is derived from an EMBL/GenBank/DDBJ whole genome shotgun (WGS) entry which is preliminary data.</text>
</comment>
<comment type="function">
    <text evidence="12">Fluoride-specific ion channel. Important for reducing fluoride concentration in the cell, thus reducing its toxicity.</text>
</comment>
<dbReference type="Proteomes" id="UP000287865">
    <property type="component" value="Unassembled WGS sequence"/>
</dbReference>
<keyword evidence="12" id="KW-0813">Transport</keyword>
<keyword evidence="12" id="KW-0479">Metal-binding</keyword>
<keyword evidence="6 12" id="KW-0915">Sodium</keyword>
<gene>
    <name evidence="12" type="primary">fluC</name>
    <name evidence="12" type="synonym">crcB</name>
    <name evidence="14" type="ORF">B0I24_10822</name>
    <name evidence="15" type="ORF">CWE07_09855</name>
</gene>
<comment type="similarity">
    <text evidence="10 12">Belongs to the fluoride channel Fluc/FEX (TC 1.A.43) family.</text>
</comment>
<evidence type="ECO:0000256" key="3">
    <source>
        <dbReference type="ARBA" id="ARBA00022519"/>
    </source>
</evidence>
<evidence type="ECO:0000256" key="11">
    <source>
        <dbReference type="ARBA" id="ARBA00035585"/>
    </source>
</evidence>
<feature type="transmembrane region" description="Helical" evidence="12">
    <location>
        <begin position="45"/>
        <end position="65"/>
    </location>
</feature>
<evidence type="ECO:0000313" key="17">
    <source>
        <dbReference type="Proteomes" id="UP000287865"/>
    </source>
</evidence>
<dbReference type="PROSITE" id="PS51257">
    <property type="entry name" value="PROKAR_LIPOPROTEIN"/>
    <property type="match status" value="1"/>
</dbReference>
<evidence type="ECO:0000256" key="9">
    <source>
        <dbReference type="ARBA" id="ARBA00023303"/>
    </source>
</evidence>
<evidence type="ECO:0000256" key="12">
    <source>
        <dbReference type="HAMAP-Rule" id="MF_00454"/>
    </source>
</evidence>
<keyword evidence="2 12" id="KW-1003">Cell membrane</keyword>
<dbReference type="GO" id="GO:0062054">
    <property type="term" value="F:fluoride channel activity"/>
    <property type="evidence" value="ECO:0007669"/>
    <property type="project" value="UniProtKB-UniRule"/>
</dbReference>
<feature type="transmembrane region" description="Helical" evidence="12">
    <location>
        <begin position="77"/>
        <end position="102"/>
    </location>
</feature>
<protein>
    <recommendedName>
        <fullName evidence="12">Fluoride-specific ion channel FluC</fullName>
    </recommendedName>
</protein>
<proteinExistence type="inferred from homology"/>
<accession>A0A327WUY0</accession>
<evidence type="ECO:0000256" key="13">
    <source>
        <dbReference type="SAM" id="MobiDB-lite"/>
    </source>
</evidence>
<keyword evidence="4 12" id="KW-0812">Transmembrane</keyword>
<comment type="catalytic activity">
    <reaction evidence="11">
        <text>fluoride(in) = fluoride(out)</text>
        <dbReference type="Rhea" id="RHEA:76159"/>
        <dbReference type="ChEBI" id="CHEBI:17051"/>
    </reaction>
    <physiologicalReaction direction="left-to-right" evidence="11">
        <dbReference type="Rhea" id="RHEA:76160"/>
    </physiologicalReaction>
</comment>
<evidence type="ECO:0000313" key="16">
    <source>
        <dbReference type="Proteomes" id="UP000249203"/>
    </source>
</evidence>
<dbReference type="EMBL" id="PIPK01000008">
    <property type="protein sequence ID" value="RUO23802.1"/>
    <property type="molecule type" value="Genomic_DNA"/>
</dbReference>
<feature type="transmembrane region" description="Helical" evidence="12">
    <location>
        <begin position="7"/>
        <end position="25"/>
    </location>
</feature>
<keyword evidence="17" id="KW-1185">Reference proteome</keyword>
<comment type="activity regulation">
    <text evidence="12">Na(+) is not transported, but it plays an essential structural role and its presence is essential for fluoride channel function.</text>
</comment>
<feature type="transmembrane region" description="Helical" evidence="12">
    <location>
        <begin position="108"/>
        <end position="130"/>
    </location>
</feature>
<dbReference type="GO" id="GO:0140114">
    <property type="term" value="P:cellular detoxification of fluoride"/>
    <property type="evidence" value="ECO:0007669"/>
    <property type="project" value="UniProtKB-UniRule"/>
</dbReference>
<dbReference type="InterPro" id="IPR003691">
    <property type="entry name" value="FluC"/>
</dbReference>
<sequence length="167" mass="18349">MSPVSRDILWVFSGGFIGCLLRIVVEIQVYDQILTRHNALTVSMFATLIVNMLGALLLGALYALHQRERISLRVWQFAGIGLCGAFTTFSAVMLESFISLRLQLFDLLVIYALGSLVVCTLTAALGYWLVARNSAQGQSQQHAANGFAQHAETDIEGDQESRSNTPQ</sequence>
<evidence type="ECO:0000256" key="1">
    <source>
        <dbReference type="ARBA" id="ARBA00004651"/>
    </source>
</evidence>
<evidence type="ECO:0000313" key="15">
    <source>
        <dbReference type="EMBL" id="RUO23802.1"/>
    </source>
</evidence>
<evidence type="ECO:0000256" key="8">
    <source>
        <dbReference type="ARBA" id="ARBA00023136"/>
    </source>
</evidence>
<evidence type="ECO:0000256" key="7">
    <source>
        <dbReference type="ARBA" id="ARBA00023065"/>
    </source>
</evidence>
<evidence type="ECO:0000256" key="4">
    <source>
        <dbReference type="ARBA" id="ARBA00022692"/>
    </source>
</evidence>
<comment type="subcellular location">
    <subcellularLocation>
        <location evidence="1 12">Cell membrane</location>
        <topology evidence="1 12">Multi-pass membrane protein</topology>
    </subcellularLocation>
</comment>
<name>A0A327WUY0_9GAMM</name>
<reference evidence="14 16" key="2">
    <citation type="submission" date="2018-06" db="EMBL/GenBank/DDBJ databases">
        <title>Genomic Encyclopedia of Type Strains, Phase III (KMG-III): the genomes of soil and plant-associated and newly described type strains.</title>
        <authorList>
            <person name="Whitman W."/>
        </authorList>
    </citation>
    <scope>NUCLEOTIDE SEQUENCE [LARGE SCALE GENOMIC DNA]</scope>
    <source>
        <strain evidence="14 16">CGMCC 1.15366</strain>
    </source>
</reference>
<keyword evidence="7 12" id="KW-0406">Ion transport</keyword>
<keyword evidence="5 12" id="KW-1133">Transmembrane helix</keyword>
<dbReference type="HAMAP" id="MF_00454">
    <property type="entry name" value="FluC"/>
    <property type="match status" value="1"/>
</dbReference>
<feature type="binding site" evidence="12">
    <location>
        <position position="84"/>
    </location>
    <ligand>
        <name>Na(+)</name>
        <dbReference type="ChEBI" id="CHEBI:29101"/>
        <note>structural</note>
    </ligand>
</feature>
<keyword evidence="8 12" id="KW-0472">Membrane</keyword>
<organism evidence="14 16">
    <name type="scientific">Aliidiomarina maris</name>
    <dbReference type="NCBI Taxonomy" id="531312"/>
    <lineage>
        <taxon>Bacteria</taxon>
        <taxon>Pseudomonadati</taxon>
        <taxon>Pseudomonadota</taxon>
        <taxon>Gammaproteobacteria</taxon>
        <taxon>Alteromonadales</taxon>
        <taxon>Idiomarinaceae</taxon>
        <taxon>Aliidiomarina</taxon>
    </lineage>
</organism>